<dbReference type="PANTHER" id="PTHR32114">
    <property type="entry name" value="ABC TRANSPORTER ABCH.3"/>
    <property type="match status" value="1"/>
</dbReference>
<evidence type="ECO:0000256" key="2">
    <source>
        <dbReference type="ARBA" id="ARBA00011322"/>
    </source>
</evidence>
<dbReference type="SUPFAM" id="SSF52540">
    <property type="entry name" value="P-loop containing nucleoside triphosphate hydrolases"/>
    <property type="match status" value="1"/>
</dbReference>
<evidence type="ECO:0000313" key="6">
    <source>
        <dbReference type="EMBL" id="MBM6399687.1"/>
    </source>
</evidence>
<reference evidence="6" key="1">
    <citation type="submission" date="2021-02" db="EMBL/GenBank/DDBJ databases">
        <title>Phycicoccus sp. MQZ13P-5T, whole genome shotgun sequence.</title>
        <authorList>
            <person name="Tuo L."/>
        </authorList>
    </citation>
    <scope>NUCLEOTIDE SEQUENCE</scope>
    <source>
        <strain evidence="6">MQZ13P-5</strain>
    </source>
</reference>
<proteinExistence type="inferred from homology"/>
<evidence type="ECO:0000256" key="1">
    <source>
        <dbReference type="ARBA" id="ARBA00006930"/>
    </source>
</evidence>
<comment type="caution">
    <text evidence="6">The sequence shown here is derived from an EMBL/GenBank/DDBJ whole genome shotgun (WGS) entry which is preliminary data.</text>
</comment>
<accession>A0ABS2CIJ8</accession>
<keyword evidence="4" id="KW-0175">Coiled coil</keyword>
<dbReference type="InterPro" id="IPR038729">
    <property type="entry name" value="Rad50/SbcC_AAA"/>
</dbReference>
<dbReference type="InterPro" id="IPR027417">
    <property type="entry name" value="P-loop_NTPase"/>
</dbReference>
<comment type="subunit">
    <text evidence="2">Heterodimer of SbcC and SbcD.</text>
</comment>
<organism evidence="6 7">
    <name type="scientific">Phycicoccus sonneratiae</name>
    <dbReference type="NCBI Taxonomy" id="2807628"/>
    <lineage>
        <taxon>Bacteria</taxon>
        <taxon>Bacillati</taxon>
        <taxon>Actinomycetota</taxon>
        <taxon>Actinomycetes</taxon>
        <taxon>Micrococcales</taxon>
        <taxon>Intrasporangiaceae</taxon>
        <taxon>Phycicoccus</taxon>
    </lineage>
</organism>
<dbReference type="Pfam" id="PF13476">
    <property type="entry name" value="AAA_23"/>
    <property type="match status" value="1"/>
</dbReference>
<dbReference type="Gene3D" id="3.40.50.300">
    <property type="entry name" value="P-loop containing nucleotide triphosphate hydrolases"/>
    <property type="match status" value="2"/>
</dbReference>
<protein>
    <recommendedName>
        <fullName evidence="3">Nuclease SbcCD subunit C</fullName>
    </recommendedName>
</protein>
<dbReference type="Proteomes" id="UP001430172">
    <property type="component" value="Unassembled WGS sequence"/>
</dbReference>
<feature type="domain" description="Rad50/SbcC-type AAA" evidence="5">
    <location>
        <begin position="5"/>
        <end position="180"/>
    </location>
</feature>
<keyword evidence="7" id="KW-1185">Reference proteome</keyword>
<evidence type="ECO:0000256" key="4">
    <source>
        <dbReference type="SAM" id="Coils"/>
    </source>
</evidence>
<evidence type="ECO:0000256" key="3">
    <source>
        <dbReference type="ARBA" id="ARBA00013368"/>
    </source>
</evidence>
<evidence type="ECO:0000259" key="5">
    <source>
        <dbReference type="Pfam" id="PF13476"/>
    </source>
</evidence>
<dbReference type="PANTHER" id="PTHR32114:SF2">
    <property type="entry name" value="ABC TRANSPORTER ABCH.3"/>
    <property type="match status" value="1"/>
</dbReference>
<dbReference type="Pfam" id="PF13558">
    <property type="entry name" value="SbcC_Walker_B"/>
    <property type="match status" value="1"/>
</dbReference>
<name>A0ABS2CIJ8_9MICO</name>
<dbReference type="EMBL" id="JAFDVD010000006">
    <property type="protein sequence ID" value="MBM6399687.1"/>
    <property type="molecule type" value="Genomic_DNA"/>
</dbReference>
<sequence>MRIHRLEVEAFGPFAGRVVLDVDEVSAAGLFLVHGPTGSGKTSLLDAVCFALYADVPGARRKQALRSDHAAPDAVPQVVLEVTVAGRRLRITRSPEWHRPKKRGDGTTRVQPAVVLEERLGGAWTALSTRHDEVADVVLDVLGMGLKQFASVVMLPQGDFAAFLRATPEERREILERLFDIGVYSDVEQWLADARRDGAAGLDDALLALRADLVRLDDVLGALRPDGADDPDGATLAGTALDALPARLAEVADGLTDRVTASLAALDAAESLEALATQRLAGAQEVLGHRRRGEQARARLAALDAAADEHAERVRTLDAADRAAGVRGHLTALDRLRAEADARTADLDAQHDAVAALGVDLAGTDAGDAAERARSLDDVVAALARDTGTARELATGLAEGTRRRDGLVARDAALADEVPVLRAAVEAAEATVTRLSGDGARVAPLAAAVEEQEARLALHDGVDADRRRVEALQPTLAEARTAVSEALAALIALQQRRLDEMAAELATGLADGAPCPVCGSAEHPAPAVAVDPVTPEQLAVAEQAVAGARAASAAVEGEVTALEAAVGTRLDVLGGATRADVETALEQARAEHADAVTAAASLATGTAELRVRRSALERLTAEQDRLAATLEALDERLAEVATEAEATTVRLADDLAQHAGCPCGGGADTRRHARVVTALTELATASASVSDARARLDAASEDLAAALSDTGFATAREAAEALLGVADTDRLRDAVLGHERDRTAAAAALTEPEVLEALAGDAPDVDALRLAAAEARRTVLAAGTEHDALGRATRTLERLRPGLEAACAAVADRAARQARVRELADTVGGTGGDNTLRMRLTSFVLAARLEKVAALANERLAVMGGGRYLLEHSDDRAARGARSGLGLRVLDQWTGRSRDTASLSGGESFMASLALALGLADAVREEAGGLDLGTLFIDEGFGSLDDDSLEQVLTVLDGLREGGRAVGVVSHVADLRARIPHQVVVTKGADGSGATVRAAGAAPAA</sequence>
<dbReference type="RefSeq" id="WP_204130183.1">
    <property type="nucleotide sequence ID" value="NZ_JAFDVD010000006.1"/>
</dbReference>
<feature type="coiled-coil region" evidence="4">
    <location>
        <begin position="616"/>
        <end position="650"/>
    </location>
</feature>
<comment type="similarity">
    <text evidence="1">Belongs to the SMC family. SbcC subfamily.</text>
</comment>
<evidence type="ECO:0000313" key="7">
    <source>
        <dbReference type="Proteomes" id="UP001430172"/>
    </source>
</evidence>
<gene>
    <name evidence="6" type="ORF">JQN70_04735</name>
</gene>